<evidence type="ECO:0000256" key="2">
    <source>
        <dbReference type="ARBA" id="ARBA00004555"/>
    </source>
</evidence>
<dbReference type="EMBL" id="JAUJYO010000009">
    <property type="protein sequence ID" value="KAK1308015.1"/>
    <property type="molecule type" value="Genomic_DNA"/>
</dbReference>
<dbReference type="PROSITE" id="PS50942">
    <property type="entry name" value="ENTH"/>
    <property type="match status" value="1"/>
</dbReference>
<name>A0AAV9E3I2_ACOCL</name>
<keyword evidence="7" id="KW-0168">Coated pit</keyword>
<evidence type="ECO:0000256" key="8">
    <source>
        <dbReference type="ARBA" id="ARBA00023329"/>
    </source>
</evidence>
<evidence type="ECO:0000313" key="12">
    <source>
        <dbReference type="Proteomes" id="UP001180020"/>
    </source>
</evidence>
<dbReference type="InterPro" id="IPR048050">
    <property type="entry name" value="ANTH_N_plant"/>
</dbReference>
<reference evidence="11" key="1">
    <citation type="journal article" date="2023" name="Nat. Commun.">
        <title>Diploid and tetraploid genomes of Acorus and the evolution of monocots.</title>
        <authorList>
            <person name="Ma L."/>
            <person name="Liu K.W."/>
            <person name="Li Z."/>
            <person name="Hsiao Y.Y."/>
            <person name="Qi Y."/>
            <person name="Fu T."/>
            <person name="Tang G.D."/>
            <person name="Zhang D."/>
            <person name="Sun W.H."/>
            <person name="Liu D.K."/>
            <person name="Li Y."/>
            <person name="Chen G.Z."/>
            <person name="Liu X.D."/>
            <person name="Liao X.Y."/>
            <person name="Jiang Y.T."/>
            <person name="Yu X."/>
            <person name="Hao Y."/>
            <person name="Huang J."/>
            <person name="Zhao X.W."/>
            <person name="Ke S."/>
            <person name="Chen Y.Y."/>
            <person name="Wu W.L."/>
            <person name="Hsu J.L."/>
            <person name="Lin Y.F."/>
            <person name="Huang M.D."/>
            <person name="Li C.Y."/>
            <person name="Huang L."/>
            <person name="Wang Z.W."/>
            <person name="Zhao X."/>
            <person name="Zhong W.Y."/>
            <person name="Peng D.H."/>
            <person name="Ahmad S."/>
            <person name="Lan S."/>
            <person name="Zhang J.S."/>
            <person name="Tsai W.C."/>
            <person name="Van de Peer Y."/>
            <person name="Liu Z.J."/>
        </authorList>
    </citation>
    <scope>NUCLEOTIDE SEQUENCE</scope>
    <source>
        <strain evidence="11">CP</strain>
    </source>
</reference>
<dbReference type="PROSITE" id="PS00018">
    <property type="entry name" value="EF_HAND_1"/>
    <property type="match status" value="1"/>
</dbReference>
<dbReference type="InterPro" id="IPR014712">
    <property type="entry name" value="ANTH_dom_sf"/>
</dbReference>
<feature type="compositionally biased region" description="Acidic residues" evidence="9">
    <location>
        <begin position="303"/>
        <end position="317"/>
    </location>
</feature>
<dbReference type="GO" id="GO:0006900">
    <property type="term" value="P:vesicle budding from membrane"/>
    <property type="evidence" value="ECO:0007669"/>
    <property type="project" value="TreeGrafter"/>
</dbReference>
<sequence length="394" mass="44415">MASSSSSSITTTPTRLWRRAAAAVKDQRSICLARISRRRGFRLPDLETAVIKATSHDDRSVDYKNAQRVFAWARTSPAFLKPLMFALSRRMERTRSWVVALKGLMLLHGMFCSKAPALRTIGRLPFDLSSFADRSPKNRGFSAFVRAYFAFLDQRSAYLSQNHYDNAVCGEGVPVELALKRLQRWQFLLDLLIQIRPYGDGFNVGLVLEAMDCVVVEIFEVYGGICNGIARHLTGILVSGRDDAVTALRILQKSTSQGARLSAYFELCRSMGVLNATEFPKVERVVEEDIQDLKRMVYGDPLPGDDDDDDGFVEDEEVGRGRQGEISKEFLSTIVTDEWVAFEDEPVRGRPVVVEAPEKVQRGLYEDWEGFEEESSLAASERQRSIGFYSMEFT</sequence>
<dbReference type="GO" id="GO:0000149">
    <property type="term" value="F:SNARE binding"/>
    <property type="evidence" value="ECO:0007669"/>
    <property type="project" value="TreeGrafter"/>
</dbReference>
<evidence type="ECO:0000256" key="3">
    <source>
        <dbReference type="ARBA" id="ARBA00004600"/>
    </source>
</evidence>
<keyword evidence="6" id="KW-0472">Membrane</keyword>
<keyword evidence="12" id="KW-1185">Reference proteome</keyword>
<dbReference type="InterPro" id="IPR045192">
    <property type="entry name" value="AP180-like"/>
</dbReference>
<comment type="caution">
    <text evidence="11">The sequence shown here is derived from an EMBL/GenBank/DDBJ whole genome shotgun (WGS) entry which is preliminary data.</text>
</comment>
<proteinExistence type="predicted"/>
<keyword evidence="8" id="KW-0968">Cytoplasmic vesicle</keyword>
<dbReference type="SMART" id="SM00273">
    <property type="entry name" value="ENTH"/>
    <property type="match status" value="1"/>
</dbReference>
<dbReference type="InterPro" id="IPR008942">
    <property type="entry name" value="ENTH_VHS"/>
</dbReference>
<evidence type="ECO:0000256" key="1">
    <source>
        <dbReference type="ARBA" id="ARBA00004132"/>
    </source>
</evidence>
<dbReference type="GO" id="GO:0005545">
    <property type="term" value="F:1-phosphatidylinositol binding"/>
    <property type="evidence" value="ECO:0007669"/>
    <property type="project" value="InterPro"/>
</dbReference>
<dbReference type="PANTHER" id="PTHR22951">
    <property type="entry name" value="CLATHRIN ASSEMBLY PROTEIN"/>
    <property type="match status" value="1"/>
</dbReference>
<dbReference type="Pfam" id="PF07651">
    <property type="entry name" value="ANTH"/>
    <property type="match status" value="1"/>
</dbReference>
<dbReference type="InterPro" id="IPR013809">
    <property type="entry name" value="ENTH"/>
</dbReference>
<dbReference type="GO" id="GO:0032050">
    <property type="term" value="F:clathrin heavy chain binding"/>
    <property type="evidence" value="ECO:0007669"/>
    <property type="project" value="TreeGrafter"/>
</dbReference>
<dbReference type="Gene3D" id="1.20.58.150">
    <property type="entry name" value="ANTH domain"/>
    <property type="match status" value="1"/>
</dbReference>
<feature type="region of interest" description="Disordered" evidence="9">
    <location>
        <begin position="297"/>
        <end position="321"/>
    </location>
</feature>
<evidence type="ECO:0000259" key="10">
    <source>
        <dbReference type="PROSITE" id="PS50942"/>
    </source>
</evidence>
<evidence type="ECO:0000256" key="4">
    <source>
        <dbReference type="ARBA" id="ARBA00022583"/>
    </source>
</evidence>
<reference evidence="11" key="2">
    <citation type="submission" date="2023-06" db="EMBL/GenBank/DDBJ databases">
        <authorList>
            <person name="Ma L."/>
            <person name="Liu K.-W."/>
            <person name="Li Z."/>
            <person name="Hsiao Y.-Y."/>
            <person name="Qi Y."/>
            <person name="Fu T."/>
            <person name="Tang G."/>
            <person name="Zhang D."/>
            <person name="Sun W.-H."/>
            <person name="Liu D.-K."/>
            <person name="Li Y."/>
            <person name="Chen G.-Z."/>
            <person name="Liu X.-D."/>
            <person name="Liao X.-Y."/>
            <person name="Jiang Y.-T."/>
            <person name="Yu X."/>
            <person name="Hao Y."/>
            <person name="Huang J."/>
            <person name="Zhao X.-W."/>
            <person name="Ke S."/>
            <person name="Chen Y.-Y."/>
            <person name="Wu W.-L."/>
            <person name="Hsu J.-L."/>
            <person name="Lin Y.-F."/>
            <person name="Huang M.-D."/>
            <person name="Li C.-Y."/>
            <person name="Huang L."/>
            <person name="Wang Z.-W."/>
            <person name="Zhao X."/>
            <person name="Zhong W.-Y."/>
            <person name="Peng D.-H."/>
            <person name="Ahmad S."/>
            <person name="Lan S."/>
            <person name="Zhang J.-S."/>
            <person name="Tsai W.-C."/>
            <person name="Van De Peer Y."/>
            <person name="Liu Z.-J."/>
        </authorList>
    </citation>
    <scope>NUCLEOTIDE SEQUENCE</scope>
    <source>
        <strain evidence="11">CP</strain>
        <tissue evidence="11">Leaves</tissue>
    </source>
</reference>
<dbReference type="FunFam" id="1.25.40.90:FF:000027">
    <property type="entry name" value="Putative clathrin assembly protein"/>
    <property type="match status" value="1"/>
</dbReference>
<dbReference type="GO" id="GO:0030136">
    <property type="term" value="C:clathrin-coated vesicle"/>
    <property type="evidence" value="ECO:0007669"/>
    <property type="project" value="UniProtKB-SubCell"/>
</dbReference>
<gene>
    <name evidence="11" type="ORF">QJS10_CPA09g00250</name>
</gene>
<dbReference type="InterPro" id="IPR018247">
    <property type="entry name" value="EF_Hand_1_Ca_BS"/>
</dbReference>
<dbReference type="GO" id="GO:0005794">
    <property type="term" value="C:Golgi apparatus"/>
    <property type="evidence" value="ECO:0007669"/>
    <property type="project" value="UniProtKB-SubCell"/>
</dbReference>
<accession>A0AAV9E3I2</accession>
<dbReference type="SUPFAM" id="SSF48464">
    <property type="entry name" value="ENTH/VHS domain"/>
    <property type="match status" value="1"/>
</dbReference>
<dbReference type="GO" id="GO:0005905">
    <property type="term" value="C:clathrin-coated pit"/>
    <property type="evidence" value="ECO:0007669"/>
    <property type="project" value="UniProtKB-SubCell"/>
</dbReference>
<dbReference type="CDD" id="cd16987">
    <property type="entry name" value="ANTH_N_AP180_plant"/>
    <property type="match status" value="1"/>
</dbReference>
<dbReference type="GO" id="GO:0005546">
    <property type="term" value="F:phosphatidylinositol-4,5-bisphosphate binding"/>
    <property type="evidence" value="ECO:0007669"/>
    <property type="project" value="TreeGrafter"/>
</dbReference>
<evidence type="ECO:0000313" key="11">
    <source>
        <dbReference type="EMBL" id="KAK1308015.1"/>
    </source>
</evidence>
<evidence type="ECO:0000256" key="9">
    <source>
        <dbReference type="SAM" id="MobiDB-lite"/>
    </source>
</evidence>
<protein>
    <submittedName>
        <fullName evidence="11">Clathrin assembly protein</fullName>
    </submittedName>
</protein>
<dbReference type="GO" id="GO:0072583">
    <property type="term" value="P:clathrin-dependent endocytosis"/>
    <property type="evidence" value="ECO:0007669"/>
    <property type="project" value="InterPro"/>
</dbReference>
<organism evidence="11 12">
    <name type="scientific">Acorus calamus</name>
    <name type="common">Sweet flag</name>
    <dbReference type="NCBI Taxonomy" id="4465"/>
    <lineage>
        <taxon>Eukaryota</taxon>
        <taxon>Viridiplantae</taxon>
        <taxon>Streptophyta</taxon>
        <taxon>Embryophyta</taxon>
        <taxon>Tracheophyta</taxon>
        <taxon>Spermatophyta</taxon>
        <taxon>Magnoliopsida</taxon>
        <taxon>Liliopsida</taxon>
        <taxon>Acoraceae</taxon>
        <taxon>Acorus</taxon>
    </lineage>
</organism>
<feature type="domain" description="ENTH" evidence="10">
    <location>
        <begin position="38"/>
        <end position="166"/>
    </location>
</feature>
<dbReference type="Proteomes" id="UP001180020">
    <property type="component" value="Unassembled WGS sequence"/>
</dbReference>
<dbReference type="GO" id="GO:0048268">
    <property type="term" value="P:clathrin coat assembly"/>
    <property type="evidence" value="ECO:0007669"/>
    <property type="project" value="InterPro"/>
</dbReference>
<dbReference type="SUPFAM" id="SSF89009">
    <property type="entry name" value="GAT-like domain"/>
    <property type="match status" value="1"/>
</dbReference>
<dbReference type="PANTHER" id="PTHR22951:SF19">
    <property type="entry name" value="OS08G0467300 PROTEIN"/>
    <property type="match status" value="1"/>
</dbReference>
<comment type="subcellular location">
    <subcellularLocation>
        <location evidence="1">Cytoplasmic vesicle</location>
        <location evidence="1">Clathrin-coated vesicle</location>
    </subcellularLocation>
    <subcellularLocation>
        <location evidence="2">Golgi apparatus</location>
    </subcellularLocation>
    <subcellularLocation>
        <location evidence="3">Membrane</location>
        <location evidence="3">Clathrin-coated pit</location>
    </subcellularLocation>
</comment>
<evidence type="ECO:0000256" key="5">
    <source>
        <dbReference type="ARBA" id="ARBA00023034"/>
    </source>
</evidence>
<keyword evidence="4" id="KW-0254">Endocytosis</keyword>
<keyword evidence="5" id="KW-0333">Golgi apparatus</keyword>
<evidence type="ECO:0000256" key="7">
    <source>
        <dbReference type="ARBA" id="ARBA00023176"/>
    </source>
</evidence>
<evidence type="ECO:0000256" key="6">
    <source>
        <dbReference type="ARBA" id="ARBA00023136"/>
    </source>
</evidence>
<dbReference type="InterPro" id="IPR011417">
    <property type="entry name" value="ANTH_dom"/>
</dbReference>
<dbReference type="AlphaFoldDB" id="A0AAV9E3I2"/>
<dbReference type="Gene3D" id="1.25.40.90">
    <property type="match status" value="1"/>
</dbReference>